<keyword evidence="3" id="KW-1185">Reference proteome</keyword>
<keyword evidence="1" id="KW-0812">Transmembrane</keyword>
<name>A0A8S1KDD4_PARPR</name>
<evidence type="ECO:0000313" key="2">
    <source>
        <dbReference type="EMBL" id="CAD8052657.1"/>
    </source>
</evidence>
<protein>
    <recommendedName>
        <fullName evidence="4">Transmembrane protein</fullName>
    </recommendedName>
</protein>
<evidence type="ECO:0008006" key="4">
    <source>
        <dbReference type="Google" id="ProtNLM"/>
    </source>
</evidence>
<keyword evidence="1" id="KW-0472">Membrane</keyword>
<accession>A0A8S1KDD4</accession>
<evidence type="ECO:0000256" key="1">
    <source>
        <dbReference type="SAM" id="Phobius"/>
    </source>
</evidence>
<dbReference type="EMBL" id="CAJJDM010000016">
    <property type="protein sequence ID" value="CAD8052657.1"/>
    <property type="molecule type" value="Genomic_DNA"/>
</dbReference>
<reference evidence="2" key="1">
    <citation type="submission" date="2021-01" db="EMBL/GenBank/DDBJ databases">
        <authorList>
            <consortium name="Genoscope - CEA"/>
            <person name="William W."/>
        </authorList>
    </citation>
    <scope>NUCLEOTIDE SEQUENCE</scope>
</reference>
<keyword evidence="1" id="KW-1133">Transmembrane helix</keyword>
<dbReference type="AlphaFoldDB" id="A0A8S1KDD4"/>
<comment type="caution">
    <text evidence="2">The sequence shown here is derived from an EMBL/GenBank/DDBJ whole genome shotgun (WGS) entry which is preliminary data.</text>
</comment>
<proteinExistence type="predicted"/>
<dbReference type="Proteomes" id="UP000688137">
    <property type="component" value="Unassembled WGS sequence"/>
</dbReference>
<sequence length="208" mass="25371">MMMNLRKQTRETKVYAKVSVFCLQQNNHNYHNNLLTPNQQSKIDLKQNQSKQIYSLSQNKIDQKNEIIHTNENKGQKYFKFQPVKYKQQLKLQNLQRFDIAIKQENSSIIVVQMMIEQNYNDELKDYQKKNQNFSLNFRNTLVNKQILIVAQSGIKNYQRGTHQFIMQLYIYFMILLIYYYQMEQIHRLKIEMNQIHETRIKNYFKIQ</sequence>
<feature type="transmembrane region" description="Helical" evidence="1">
    <location>
        <begin position="165"/>
        <end position="181"/>
    </location>
</feature>
<organism evidence="2 3">
    <name type="scientific">Paramecium primaurelia</name>
    <dbReference type="NCBI Taxonomy" id="5886"/>
    <lineage>
        <taxon>Eukaryota</taxon>
        <taxon>Sar</taxon>
        <taxon>Alveolata</taxon>
        <taxon>Ciliophora</taxon>
        <taxon>Intramacronucleata</taxon>
        <taxon>Oligohymenophorea</taxon>
        <taxon>Peniculida</taxon>
        <taxon>Parameciidae</taxon>
        <taxon>Paramecium</taxon>
    </lineage>
</organism>
<gene>
    <name evidence="2" type="ORF">PPRIM_AZ9-3.1.T0190292</name>
</gene>
<evidence type="ECO:0000313" key="3">
    <source>
        <dbReference type="Proteomes" id="UP000688137"/>
    </source>
</evidence>